<dbReference type="Proteomes" id="UP000327424">
    <property type="component" value="Chromosome"/>
</dbReference>
<reference evidence="3 4" key="1">
    <citation type="submission" date="2019-09" db="EMBL/GenBank/DDBJ databases">
        <title>Hybrid Assembly of the complete Genome of the Deep-Sea Bacterium Moritella marina from long Nanopore and Illumina reads.</title>
        <authorList>
            <person name="Magin S."/>
            <person name="Georgoulis A."/>
            <person name="Papadimitriou K."/>
            <person name="Iliakis G."/>
            <person name="Vorgias C.E."/>
        </authorList>
    </citation>
    <scope>NUCLEOTIDE SEQUENCE [LARGE SCALE GENOMIC DNA]</scope>
    <source>
        <strain evidence="3 4">MP-1</strain>
    </source>
</reference>
<proteinExistence type="predicted"/>
<sequence length="330" mass="38108">MQKRNLKKHKLAMTLLALIASPMAISAPDSNLTVVSGKETATASSYAWIYTDSYRPYPEMAEFAFDNIAHENSNSHELNTYWRPSQQSNEWLMQTLAKPEIVTTYSIQGESNKMYPENWQLQGSQDGQSWITLDEQQDMEFASREIKTFNIPEDSQSDYSYYRFYFPNNVKPIAITEVKLMSQGDDVELPKPEDSRIMINKNDDFINVQLSTDEYHTWNSQSINRTDHAKKLTKEILSQFNDDFDFIMYVMDNEKPPQGMPFGEFSFVKNDIKGLGLNQFDSSEDFGAKGKLQGIFTLYGSMNQQSVLKALHLDASLHEMFHRWGNWIIV</sequence>
<dbReference type="InterPro" id="IPR008979">
    <property type="entry name" value="Galactose-bd-like_sf"/>
</dbReference>
<dbReference type="Gene3D" id="2.60.120.260">
    <property type="entry name" value="Galactose-binding domain-like"/>
    <property type="match status" value="1"/>
</dbReference>
<gene>
    <name evidence="3" type="ORF">FR932_09690</name>
</gene>
<organism evidence="3 4">
    <name type="scientific">Moritella marina ATCC 15381</name>
    <dbReference type="NCBI Taxonomy" id="1202962"/>
    <lineage>
        <taxon>Bacteria</taxon>
        <taxon>Pseudomonadati</taxon>
        <taxon>Pseudomonadota</taxon>
        <taxon>Gammaproteobacteria</taxon>
        <taxon>Alteromonadales</taxon>
        <taxon>Moritellaceae</taxon>
        <taxon>Moritella</taxon>
    </lineage>
</organism>
<dbReference type="RefSeq" id="WP_019443191.1">
    <property type="nucleotide sequence ID" value="NZ_ALOE01000046.1"/>
</dbReference>
<keyword evidence="4" id="KW-1185">Reference proteome</keyword>
<keyword evidence="1" id="KW-0732">Signal</keyword>
<dbReference type="InterPro" id="IPR000421">
    <property type="entry name" value="FA58C"/>
</dbReference>
<dbReference type="PROSITE" id="PS50022">
    <property type="entry name" value="FA58C_3"/>
    <property type="match status" value="1"/>
</dbReference>
<evidence type="ECO:0000259" key="2">
    <source>
        <dbReference type="PROSITE" id="PS50022"/>
    </source>
</evidence>
<feature type="chain" id="PRO_5023822220" evidence="1">
    <location>
        <begin position="27"/>
        <end position="330"/>
    </location>
</feature>
<dbReference type="KEGG" id="mmaa:FR932_09690"/>
<evidence type="ECO:0000313" key="4">
    <source>
        <dbReference type="Proteomes" id="UP000327424"/>
    </source>
</evidence>
<protein>
    <submittedName>
        <fullName evidence="3">Discoidin domain-containing protein</fullName>
    </submittedName>
</protein>
<dbReference type="OrthoDB" id="159306at2"/>
<evidence type="ECO:0000313" key="3">
    <source>
        <dbReference type="EMBL" id="QFI38104.1"/>
    </source>
</evidence>
<evidence type="ECO:0000256" key="1">
    <source>
        <dbReference type="SAM" id="SignalP"/>
    </source>
</evidence>
<dbReference type="Pfam" id="PF00754">
    <property type="entry name" value="F5_F8_type_C"/>
    <property type="match status" value="1"/>
</dbReference>
<feature type="signal peptide" evidence="1">
    <location>
        <begin position="1"/>
        <end position="26"/>
    </location>
</feature>
<accession>A0A5J6WKZ4</accession>
<name>A0A5J6WKZ4_MORMI</name>
<dbReference type="AlphaFoldDB" id="A0A5J6WKZ4"/>
<dbReference type="SUPFAM" id="SSF49785">
    <property type="entry name" value="Galactose-binding domain-like"/>
    <property type="match status" value="1"/>
</dbReference>
<feature type="domain" description="F5/8 type C" evidence="2">
    <location>
        <begin position="35"/>
        <end position="183"/>
    </location>
</feature>
<dbReference type="EMBL" id="CP044399">
    <property type="protein sequence ID" value="QFI38104.1"/>
    <property type="molecule type" value="Genomic_DNA"/>
</dbReference>